<sequence>MAAGKEVVRLCQHIIRQSFGEEVCRVASTLLNRGRLTSTTLIALSGLRAEAVLTSLVILCQHNLVLTNGGSSLKPPRDEVYEFNVEICLLRLRWGRILMYTYERLGQEALEVVKQILLFGKMSLPDIVHACGGQDSPSPHQVTEATINLVRQSFIHPTSPIFQVSMSDQIERRFAMKREEKKAAGESGLLRPIDVENMTNQCQWEINVERSKLREMERVLISKEKPGKKKKSRAAEEFDYSLRSDVLLEVNYDRYGVLMRDELIVKATEDRWNRGAAEVVRGVLEATLDRHSELKASRSYTPVNVNQILDKIPAKVHKYIFAGITLQSQGSSKSILDYVRQYLMVISGEDLQPSSGTRFLVRAEGADEMYTVELQGICVRLRANLMMDLVRERLGPRPARVLATVAKAHHISEQTIRDCAMIPLKEARIALAELQKMSLIETSEIPKSLNAKRANLTATSEHHRWGMDLPRAYNAMLANVYKTLGNILQRRASEYARREAAVIREAAATAMHRGGRDVLMQKDQEELKELDDVVRKLTLAEERCEMVVFIIRDLPGWPTPNTQAIPEP</sequence>
<comment type="subunit">
    <text evidence="6">Component of the RNA polymerase III (Pol III) complex consisting of 17 subunits.</text>
</comment>
<comment type="similarity">
    <text evidence="6">Belongs to the RNA polymerase beta chain family.</text>
</comment>
<dbReference type="InterPro" id="IPR036388">
    <property type="entry name" value="WH-like_DNA-bd_sf"/>
</dbReference>
<feature type="domain" description="RNA polymerase III subunit RPC82-related helix-turn-helix" evidence="8">
    <location>
        <begin position="10"/>
        <end position="65"/>
    </location>
</feature>
<evidence type="ECO:0000256" key="6">
    <source>
        <dbReference type="RuleBase" id="RU367076"/>
    </source>
</evidence>
<organism evidence="10 11">
    <name type="scientific">Kockovaella imperatae</name>
    <dbReference type="NCBI Taxonomy" id="4999"/>
    <lineage>
        <taxon>Eukaryota</taxon>
        <taxon>Fungi</taxon>
        <taxon>Dikarya</taxon>
        <taxon>Basidiomycota</taxon>
        <taxon>Agaricomycotina</taxon>
        <taxon>Tremellomycetes</taxon>
        <taxon>Tremellales</taxon>
        <taxon>Cuniculitremaceae</taxon>
        <taxon>Kockovaella</taxon>
    </lineage>
</organism>
<dbReference type="InterPro" id="IPR039748">
    <property type="entry name" value="RPC3"/>
</dbReference>
<comment type="caution">
    <text evidence="10">The sequence shown here is derived from an EMBL/GenBank/DDBJ whole genome shotgun (WGS) entry which is preliminary data.</text>
</comment>
<dbReference type="InterPro" id="IPR013197">
    <property type="entry name" value="RNA_pol_III_RPC82-rel_HTH"/>
</dbReference>
<gene>
    <name evidence="10" type="ORF">BD324DRAFT_376444</name>
</gene>
<dbReference type="Proteomes" id="UP000193218">
    <property type="component" value="Unassembled WGS sequence"/>
</dbReference>
<dbReference type="InParanoid" id="A0A1Y1UMD0"/>
<dbReference type="RefSeq" id="XP_021872599.1">
    <property type="nucleotide sequence ID" value="XM_022012623.1"/>
</dbReference>
<dbReference type="InterPro" id="IPR008806">
    <property type="entry name" value="RNA_pol_III_Rpc82_C"/>
</dbReference>
<feature type="domain" description="DNA-directed RNA polymerase III subunit RPC3 winged-helix" evidence="9">
    <location>
        <begin position="388"/>
        <end position="450"/>
    </location>
</feature>
<dbReference type="PANTHER" id="PTHR12949">
    <property type="entry name" value="RNA POLYMERASE III DNA DIRECTED -RELATED"/>
    <property type="match status" value="1"/>
</dbReference>
<name>A0A1Y1UMD0_9TREE</name>
<proteinExistence type="inferred from homology"/>
<dbReference type="GO" id="GO:0005666">
    <property type="term" value="C:RNA polymerase III complex"/>
    <property type="evidence" value="ECO:0007669"/>
    <property type="project" value="UniProtKB-UniRule"/>
</dbReference>
<evidence type="ECO:0000313" key="11">
    <source>
        <dbReference type="Proteomes" id="UP000193218"/>
    </source>
</evidence>
<dbReference type="Gene3D" id="1.10.10.10">
    <property type="entry name" value="Winged helix-like DNA-binding domain superfamily/Winged helix DNA-binding domain"/>
    <property type="match status" value="3"/>
</dbReference>
<dbReference type="Pfam" id="PF22536">
    <property type="entry name" value="WHD_POLR3C"/>
    <property type="match status" value="1"/>
</dbReference>
<comment type="function">
    <text evidence="5 6">DNA-dependent RNA polymerase catalyzes the transcription of DNA into RNA using the four ribonucleoside triphosphates as substrates. Specific core component of RNA polymerase III which synthesizes small RNAs, such as 5S rRNA and tRNAs.</text>
</comment>
<feature type="domain" description="RNA polymerase III Rpc82 C -terminal" evidence="7">
    <location>
        <begin position="149"/>
        <end position="315"/>
    </location>
</feature>
<evidence type="ECO:0000256" key="5">
    <source>
        <dbReference type="ARBA" id="ARBA00025127"/>
    </source>
</evidence>
<dbReference type="PANTHER" id="PTHR12949:SF0">
    <property type="entry name" value="DNA-DIRECTED RNA POLYMERASE III SUBUNIT RPC3"/>
    <property type="match status" value="1"/>
</dbReference>
<dbReference type="GO" id="GO:0003697">
    <property type="term" value="F:single-stranded DNA binding"/>
    <property type="evidence" value="ECO:0007669"/>
    <property type="project" value="UniProtKB-UniRule"/>
</dbReference>
<dbReference type="AlphaFoldDB" id="A0A1Y1UMD0"/>
<evidence type="ECO:0000256" key="1">
    <source>
        <dbReference type="ARBA" id="ARBA00004123"/>
    </source>
</evidence>
<accession>A0A1Y1UMD0</accession>
<dbReference type="STRING" id="4999.A0A1Y1UMD0"/>
<evidence type="ECO:0000259" key="8">
    <source>
        <dbReference type="Pfam" id="PF08221"/>
    </source>
</evidence>
<evidence type="ECO:0000256" key="2">
    <source>
        <dbReference type="ARBA" id="ARBA00022478"/>
    </source>
</evidence>
<evidence type="ECO:0000259" key="7">
    <source>
        <dbReference type="Pfam" id="PF05645"/>
    </source>
</evidence>
<keyword evidence="3 6" id="KW-0804">Transcription</keyword>
<evidence type="ECO:0000313" key="10">
    <source>
        <dbReference type="EMBL" id="ORX38677.1"/>
    </source>
</evidence>
<evidence type="ECO:0000259" key="9">
    <source>
        <dbReference type="Pfam" id="PF22536"/>
    </source>
</evidence>
<dbReference type="InterPro" id="IPR055207">
    <property type="entry name" value="POLR3C_WHD"/>
</dbReference>
<dbReference type="Pfam" id="PF08221">
    <property type="entry name" value="HTH_9"/>
    <property type="match status" value="1"/>
</dbReference>
<comment type="subcellular location">
    <subcellularLocation>
        <location evidence="1 6">Nucleus</location>
    </subcellularLocation>
</comment>
<evidence type="ECO:0000256" key="3">
    <source>
        <dbReference type="ARBA" id="ARBA00023163"/>
    </source>
</evidence>
<evidence type="ECO:0000256" key="4">
    <source>
        <dbReference type="ARBA" id="ARBA00023242"/>
    </source>
</evidence>
<keyword evidence="4 6" id="KW-0539">Nucleus</keyword>
<dbReference type="FunCoup" id="A0A1Y1UMD0">
    <property type="interactions" value="675"/>
</dbReference>
<dbReference type="GO" id="GO:0006351">
    <property type="term" value="P:DNA-templated transcription"/>
    <property type="evidence" value="ECO:0007669"/>
    <property type="project" value="InterPro"/>
</dbReference>
<dbReference type="GeneID" id="33554431"/>
<protein>
    <recommendedName>
        <fullName evidence="6">DNA-directed RNA polymerase III subunit RPC3</fullName>
        <shortName evidence="6">RNA polymerase III subunit C3</shortName>
    </recommendedName>
</protein>
<keyword evidence="2 6" id="KW-0240">DNA-directed RNA polymerase</keyword>
<dbReference type="Pfam" id="PF05645">
    <property type="entry name" value="RNA_pol_Rpc82"/>
    <property type="match status" value="1"/>
</dbReference>
<dbReference type="OrthoDB" id="272392at2759"/>
<reference evidence="10 11" key="1">
    <citation type="submission" date="2017-03" db="EMBL/GenBank/DDBJ databases">
        <title>Widespread Adenine N6-methylation of Active Genes in Fungi.</title>
        <authorList>
            <consortium name="DOE Joint Genome Institute"/>
            <person name="Mondo S.J."/>
            <person name="Dannebaum R.O."/>
            <person name="Kuo R.C."/>
            <person name="Louie K.B."/>
            <person name="Bewick A.J."/>
            <person name="Labutti K."/>
            <person name="Haridas S."/>
            <person name="Kuo A."/>
            <person name="Salamov A."/>
            <person name="Ahrendt S.R."/>
            <person name="Lau R."/>
            <person name="Bowen B.P."/>
            <person name="Lipzen A."/>
            <person name="Sullivan W."/>
            <person name="Andreopoulos W.B."/>
            <person name="Clum A."/>
            <person name="Lindquist E."/>
            <person name="Daum C."/>
            <person name="Northen T.R."/>
            <person name="Ramamoorthy G."/>
            <person name="Schmitz R.J."/>
            <person name="Gryganskyi A."/>
            <person name="Culley D."/>
            <person name="Magnuson J."/>
            <person name="James T.Y."/>
            <person name="O'Malley M.A."/>
            <person name="Stajich J.E."/>
            <person name="Spatafora J.W."/>
            <person name="Visel A."/>
            <person name="Grigoriev I.V."/>
        </authorList>
    </citation>
    <scope>NUCLEOTIDE SEQUENCE [LARGE SCALE GENOMIC DNA]</scope>
    <source>
        <strain evidence="10 11">NRRL Y-17943</strain>
    </source>
</reference>
<keyword evidence="11" id="KW-1185">Reference proteome</keyword>
<dbReference type="EMBL" id="NBSH01000004">
    <property type="protein sequence ID" value="ORX38677.1"/>
    <property type="molecule type" value="Genomic_DNA"/>
</dbReference>